<evidence type="ECO:0000313" key="19">
    <source>
        <dbReference type="Proteomes" id="UP000189777"/>
    </source>
</evidence>
<evidence type="ECO:0000256" key="13">
    <source>
        <dbReference type="ARBA" id="ARBA00049229"/>
    </source>
</evidence>
<comment type="pathway">
    <text evidence="2">Amino-acid biosynthesis; L-isoleucine biosynthesis; L-isoleucine from 2-oxobutanoate: step 4/4.</text>
</comment>
<dbReference type="RefSeq" id="WP_079574581.1">
    <property type="nucleotide sequence ID" value="NZ_FUZQ01000004.1"/>
</dbReference>
<feature type="modified residue" description="N6-(pyridoxal phosphate)lysine" evidence="14">
    <location>
        <position position="225"/>
    </location>
</feature>
<dbReference type="GO" id="GO:0052655">
    <property type="term" value="F:L-valine-2-oxoglutarate transaminase activity"/>
    <property type="evidence" value="ECO:0007669"/>
    <property type="project" value="RHEA"/>
</dbReference>
<evidence type="ECO:0000256" key="3">
    <source>
        <dbReference type="ARBA" id="ARBA00004931"/>
    </source>
</evidence>
<dbReference type="Pfam" id="PF01063">
    <property type="entry name" value="Aminotran_4"/>
    <property type="match status" value="1"/>
</dbReference>
<organism evidence="18 19">
    <name type="scientific">Krasilnikoviella flava</name>
    <dbReference type="NCBI Taxonomy" id="526729"/>
    <lineage>
        <taxon>Bacteria</taxon>
        <taxon>Bacillati</taxon>
        <taxon>Actinomycetota</taxon>
        <taxon>Actinomycetes</taxon>
        <taxon>Micrococcales</taxon>
        <taxon>Promicromonosporaceae</taxon>
        <taxon>Krasilnikoviella</taxon>
    </lineage>
</organism>
<dbReference type="CDD" id="cd01557">
    <property type="entry name" value="BCAT_beta_family"/>
    <property type="match status" value="1"/>
</dbReference>
<evidence type="ECO:0000256" key="11">
    <source>
        <dbReference type="ARBA" id="ARBA00048212"/>
    </source>
</evidence>
<evidence type="ECO:0000256" key="15">
    <source>
        <dbReference type="RuleBase" id="RU004106"/>
    </source>
</evidence>
<name>A0A1T5KQ78_9MICO</name>
<dbReference type="InterPro" id="IPR036038">
    <property type="entry name" value="Aminotransferase-like"/>
</dbReference>
<comment type="pathway">
    <text evidence="4">Amino-acid biosynthesis; L-leucine biosynthesis; L-leucine from 3-methyl-2-oxobutanoate: step 4/4.</text>
</comment>
<dbReference type="PANTHER" id="PTHR11825">
    <property type="entry name" value="SUBGROUP IIII AMINOTRANSFERASE"/>
    <property type="match status" value="1"/>
</dbReference>
<accession>A0A1T5KQ78</accession>
<evidence type="ECO:0000256" key="9">
    <source>
        <dbReference type="ARBA" id="ARBA00022898"/>
    </source>
</evidence>
<evidence type="ECO:0000256" key="1">
    <source>
        <dbReference type="ARBA" id="ARBA00001933"/>
    </source>
</evidence>
<dbReference type="PIRSF" id="PIRSF006468">
    <property type="entry name" value="BCAT1"/>
    <property type="match status" value="1"/>
</dbReference>
<dbReference type="GO" id="GO:0009097">
    <property type="term" value="P:isoleucine biosynthetic process"/>
    <property type="evidence" value="ECO:0007669"/>
    <property type="project" value="UniProtKB-UniPathway"/>
</dbReference>
<evidence type="ECO:0000256" key="16">
    <source>
        <dbReference type="RuleBase" id="RU004516"/>
    </source>
</evidence>
<dbReference type="EMBL" id="FUZQ01000004">
    <property type="protein sequence ID" value="SKC65645.1"/>
    <property type="molecule type" value="Genomic_DNA"/>
</dbReference>
<evidence type="ECO:0000256" key="17">
    <source>
        <dbReference type="RuleBase" id="RU004517"/>
    </source>
</evidence>
<evidence type="ECO:0000256" key="6">
    <source>
        <dbReference type="ARBA" id="ARBA00022576"/>
    </source>
</evidence>
<dbReference type="InterPro" id="IPR005786">
    <property type="entry name" value="B_amino_transII"/>
</dbReference>
<dbReference type="PANTHER" id="PTHR11825:SF44">
    <property type="entry name" value="BRANCHED-CHAIN-AMINO-ACID AMINOTRANSFERASE"/>
    <property type="match status" value="1"/>
</dbReference>
<comment type="catalytic activity">
    <reaction evidence="11 17">
        <text>L-valine + 2-oxoglutarate = 3-methyl-2-oxobutanoate + L-glutamate</text>
        <dbReference type="Rhea" id="RHEA:24813"/>
        <dbReference type="ChEBI" id="CHEBI:11851"/>
        <dbReference type="ChEBI" id="CHEBI:16810"/>
        <dbReference type="ChEBI" id="CHEBI:29985"/>
        <dbReference type="ChEBI" id="CHEBI:57762"/>
        <dbReference type="EC" id="2.6.1.42"/>
    </reaction>
</comment>
<dbReference type="UniPathway" id="UPA00048">
    <property type="reaction ID" value="UER00073"/>
</dbReference>
<sequence>MTTSSTTSSAASADGSGILPAELEDLVTLFDVRATDSPTPDAEREAALQAPKFGTVFTDHMARISWRQGDGWLDRRIEKYGPLQLDPATAVLHYAQEIFEGMKAYRHADGSVWTFRPDANAARFARSAHRLALPALSVDDFIGSIAALVRADIDWVPSGEDFSLYLRPFTFASEAFLGVRPTAEAEYLVIASPVGPYFAGGVKPVSIWIDEHYHRSGPGGTGDAKYGGNYAASLLPQQLAAEKGFDQVCYLDATTNTSLEELGGMNVFVVMADGSVHTPELTGSFLEGVTRSSILQLAADRGHQAVERRLPLAEVVAGLQDGTVREIFACGTAAVITPVGRLAGDEFDLQVSGGEPGELTMAIREELTDIQYGRAADRHGWMRRLA</sequence>
<reference evidence="18 19" key="1">
    <citation type="submission" date="2017-02" db="EMBL/GenBank/DDBJ databases">
        <authorList>
            <person name="Peterson S.W."/>
        </authorList>
    </citation>
    <scope>NUCLEOTIDE SEQUENCE [LARGE SCALE GENOMIC DNA]</scope>
    <source>
        <strain evidence="18 19">DSM 21481</strain>
    </source>
</reference>
<dbReference type="InterPro" id="IPR033939">
    <property type="entry name" value="BCAT_family"/>
</dbReference>
<dbReference type="GO" id="GO:0009099">
    <property type="term" value="P:L-valine biosynthetic process"/>
    <property type="evidence" value="ECO:0007669"/>
    <property type="project" value="UniProtKB-UniPathway"/>
</dbReference>
<dbReference type="Proteomes" id="UP000189777">
    <property type="component" value="Unassembled WGS sequence"/>
</dbReference>
<dbReference type="InterPro" id="IPR043132">
    <property type="entry name" value="BCAT-like_C"/>
</dbReference>
<protein>
    <recommendedName>
        <fullName evidence="17">Branched-chain-amino-acid aminotransferase</fullName>
        <ecNumber evidence="17">2.6.1.42</ecNumber>
    </recommendedName>
</protein>
<comment type="catalytic activity">
    <reaction evidence="13 17">
        <text>L-leucine + 2-oxoglutarate = 4-methyl-2-oxopentanoate + L-glutamate</text>
        <dbReference type="Rhea" id="RHEA:18321"/>
        <dbReference type="ChEBI" id="CHEBI:16810"/>
        <dbReference type="ChEBI" id="CHEBI:17865"/>
        <dbReference type="ChEBI" id="CHEBI:29985"/>
        <dbReference type="ChEBI" id="CHEBI:57427"/>
        <dbReference type="EC" id="2.6.1.42"/>
    </reaction>
</comment>
<gene>
    <name evidence="18" type="ORF">SAMN04324258_2240</name>
</gene>
<keyword evidence="6 17" id="KW-0032">Aminotransferase</keyword>
<keyword evidence="7 17" id="KW-0028">Amino-acid biosynthesis</keyword>
<dbReference type="SUPFAM" id="SSF56752">
    <property type="entry name" value="D-aminoacid aminotransferase-like PLP-dependent enzymes"/>
    <property type="match status" value="1"/>
</dbReference>
<comment type="catalytic activity">
    <reaction evidence="12 17">
        <text>L-isoleucine + 2-oxoglutarate = (S)-3-methyl-2-oxopentanoate + L-glutamate</text>
        <dbReference type="Rhea" id="RHEA:24801"/>
        <dbReference type="ChEBI" id="CHEBI:16810"/>
        <dbReference type="ChEBI" id="CHEBI:29985"/>
        <dbReference type="ChEBI" id="CHEBI:35146"/>
        <dbReference type="ChEBI" id="CHEBI:58045"/>
        <dbReference type="EC" id="2.6.1.42"/>
    </reaction>
</comment>
<evidence type="ECO:0000256" key="4">
    <source>
        <dbReference type="ARBA" id="ARBA00005072"/>
    </source>
</evidence>
<evidence type="ECO:0000256" key="14">
    <source>
        <dbReference type="PIRSR" id="PIRSR006468-1"/>
    </source>
</evidence>
<evidence type="ECO:0000313" key="18">
    <source>
        <dbReference type="EMBL" id="SKC65645.1"/>
    </source>
</evidence>
<dbReference type="InterPro" id="IPR043131">
    <property type="entry name" value="BCAT-like_N"/>
</dbReference>
<proteinExistence type="inferred from homology"/>
<dbReference type="GO" id="GO:0052654">
    <property type="term" value="F:L-leucine-2-oxoglutarate transaminase activity"/>
    <property type="evidence" value="ECO:0007669"/>
    <property type="project" value="RHEA"/>
</dbReference>
<comment type="cofactor">
    <cofactor evidence="1 16">
        <name>pyridoxal 5'-phosphate</name>
        <dbReference type="ChEBI" id="CHEBI:597326"/>
    </cofactor>
</comment>
<dbReference type="OrthoDB" id="9804984at2"/>
<dbReference type="NCBIfam" id="NF009897">
    <property type="entry name" value="PRK13357.1"/>
    <property type="match status" value="1"/>
</dbReference>
<evidence type="ECO:0000256" key="5">
    <source>
        <dbReference type="ARBA" id="ARBA00009320"/>
    </source>
</evidence>
<evidence type="ECO:0000256" key="8">
    <source>
        <dbReference type="ARBA" id="ARBA00022679"/>
    </source>
</evidence>
<dbReference type="Gene3D" id="3.30.470.10">
    <property type="match status" value="1"/>
</dbReference>
<evidence type="ECO:0000256" key="12">
    <source>
        <dbReference type="ARBA" id="ARBA00048798"/>
    </source>
</evidence>
<dbReference type="InterPro" id="IPR018300">
    <property type="entry name" value="Aminotrans_IV_CS"/>
</dbReference>
<dbReference type="UniPathway" id="UPA00047">
    <property type="reaction ID" value="UER00058"/>
</dbReference>
<keyword evidence="8 17" id="KW-0808">Transferase</keyword>
<evidence type="ECO:0000256" key="7">
    <source>
        <dbReference type="ARBA" id="ARBA00022605"/>
    </source>
</evidence>
<dbReference type="AlphaFoldDB" id="A0A1T5KQ78"/>
<dbReference type="NCBIfam" id="TIGR01123">
    <property type="entry name" value="ilvE_II"/>
    <property type="match status" value="1"/>
</dbReference>
<dbReference type="GO" id="GO:0052656">
    <property type="term" value="F:L-isoleucine-2-oxoglutarate transaminase activity"/>
    <property type="evidence" value="ECO:0007669"/>
    <property type="project" value="RHEA"/>
</dbReference>
<dbReference type="Gene3D" id="3.20.10.10">
    <property type="entry name" value="D-amino Acid Aminotransferase, subunit A, domain 2"/>
    <property type="match status" value="1"/>
</dbReference>
<comment type="pathway">
    <text evidence="3">Amino-acid biosynthesis; L-valine biosynthesis; L-valine from pyruvate: step 4/4.</text>
</comment>
<dbReference type="EC" id="2.6.1.42" evidence="17"/>
<evidence type="ECO:0000256" key="10">
    <source>
        <dbReference type="ARBA" id="ARBA00023304"/>
    </source>
</evidence>
<dbReference type="UniPathway" id="UPA00049">
    <property type="reaction ID" value="UER00062"/>
</dbReference>
<dbReference type="GO" id="GO:0009098">
    <property type="term" value="P:L-leucine biosynthetic process"/>
    <property type="evidence" value="ECO:0007669"/>
    <property type="project" value="UniProtKB-UniPathway"/>
</dbReference>
<dbReference type="STRING" id="526729.SAMN04324258_2240"/>
<keyword evidence="10 17" id="KW-0100">Branched-chain amino acid biosynthesis</keyword>
<dbReference type="InterPro" id="IPR001544">
    <property type="entry name" value="Aminotrans_IV"/>
</dbReference>
<evidence type="ECO:0000256" key="2">
    <source>
        <dbReference type="ARBA" id="ARBA00004824"/>
    </source>
</evidence>
<dbReference type="PROSITE" id="PS00770">
    <property type="entry name" value="AA_TRANSFER_CLASS_4"/>
    <property type="match status" value="1"/>
</dbReference>
<keyword evidence="19" id="KW-1185">Reference proteome</keyword>
<keyword evidence="9 16" id="KW-0663">Pyridoxal phosphate</keyword>
<comment type="similarity">
    <text evidence="5 15">Belongs to the class-IV pyridoxal-phosphate-dependent aminotransferase family.</text>
</comment>